<evidence type="ECO:0000313" key="2">
    <source>
        <dbReference type="Proteomes" id="UP001595724"/>
    </source>
</evidence>
<comment type="caution">
    <text evidence="1">The sequence shown here is derived from an EMBL/GenBank/DDBJ whole genome shotgun (WGS) entry which is preliminary data.</text>
</comment>
<keyword evidence="2" id="KW-1185">Reference proteome</keyword>
<accession>A0ABV7UWL8</accession>
<name>A0ABV7UWL8_9GAMM</name>
<reference evidence="2" key="1">
    <citation type="journal article" date="2019" name="Int. J. Syst. Evol. Microbiol.">
        <title>The Global Catalogue of Microorganisms (GCM) 10K type strain sequencing project: providing services to taxonomists for standard genome sequencing and annotation.</title>
        <authorList>
            <consortium name="The Broad Institute Genomics Platform"/>
            <consortium name="The Broad Institute Genome Sequencing Center for Infectious Disease"/>
            <person name="Wu L."/>
            <person name="Ma J."/>
        </authorList>
    </citation>
    <scope>NUCLEOTIDE SEQUENCE [LARGE SCALE GENOMIC DNA]</scope>
    <source>
        <strain evidence="2">KCTC 42211</strain>
    </source>
</reference>
<gene>
    <name evidence="1" type="ORF">ACFOM9_13700</name>
</gene>
<dbReference type="EMBL" id="JBHRYF010000009">
    <property type="protein sequence ID" value="MFC3661118.1"/>
    <property type="molecule type" value="Genomic_DNA"/>
</dbReference>
<dbReference type="RefSeq" id="WP_386711915.1">
    <property type="nucleotide sequence ID" value="NZ_JBHRYF010000009.1"/>
</dbReference>
<proteinExistence type="predicted"/>
<protein>
    <submittedName>
        <fullName evidence="1">Uncharacterized protein</fullName>
    </submittedName>
</protein>
<sequence length="153" mass="16100">MQPARQPRPPVRRRAWPGIALLGFAFVAAAIGHWTGDAAPTDGTRAQTLVAPAPTSRAAVEPVATPTAPSLAPGSLEPDLAFVDRRSAAYARFRDWVDRAVSGEPGYAFSAMDAALMYRLKPADKYCDLAIAMVEEQVVDAEAAIAGGGRPAV</sequence>
<organism evidence="1 2">
    <name type="scientific">Luteimonas notoginsengisoli</name>
    <dbReference type="NCBI Taxonomy" id="1578200"/>
    <lineage>
        <taxon>Bacteria</taxon>
        <taxon>Pseudomonadati</taxon>
        <taxon>Pseudomonadota</taxon>
        <taxon>Gammaproteobacteria</taxon>
        <taxon>Lysobacterales</taxon>
        <taxon>Lysobacteraceae</taxon>
        <taxon>Luteimonas</taxon>
    </lineage>
</organism>
<dbReference type="Proteomes" id="UP001595724">
    <property type="component" value="Unassembled WGS sequence"/>
</dbReference>
<feature type="non-terminal residue" evidence="1">
    <location>
        <position position="153"/>
    </location>
</feature>
<evidence type="ECO:0000313" key="1">
    <source>
        <dbReference type="EMBL" id="MFC3661118.1"/>
    </source>
</evidence>